<dbReference type="InterPro" id="IPR019322">
    <property type="entry name" value="TIMM29"/>
</dbReference>
<dbReference type="AlphaFoldDB" id="A0A7M6DQ22"/>
<organism evidence="1 2">
    <name type="scientific">Clytia hemisphaerica</name>
    <dbReference type="NCBI Taxonomy" id="252671"/>
    <lineage>
        <taxon>Eukaryota</taxon>
        <taxon>Metazoa</taxon>
        <taxon>Cnidaria</taxon>
        <taxon>Hydrozoa</taxon>
        <taxon>Hydroidolina</taxon>
        <taxon>Leptothecata</taxon>
        <taxon>Obeliida</taxon>
        <taxon>Clytiidae</taxon>
        <taxon>Clytia</taxon>
    </lineage>
</organism>
<dbReference type="PANTHER" id="PTHR21435">
    <property type="entry name" value="MITOCHONDRIAL IMPORT INNER MEMBRANE TRANSLOCASE SUBUNIT TIM29"/>
    <property type="match status" value="1"/>
</dbReference>
<proteinExistence type="predicted"/>
<dbReference type="GO" id="GO:0042721">
    <property type="term" value="C:TIM22 mitochondrial import inner membrane insertion complex"/>
    <property type="evidence" value="ECO:0007669"/>
    <property type="project" value="InterPro"/>
</dbReference>
<dbReference type="GeneID" id="136816578"/>
<dbReference type="GO" id="GO:0045039">
    <property type="term" value="P:protein insertion into mitochondrial inner membrane"/>
    <property type="evidence" value="ECO:0007669"/>
    <property type="project" value="TreeGrafter"/>
</dbReference>
<keyword evidence="2" id="KW-1185">Reference proteome</keyword>
<dbReference type="Pfam" id="PF10171">
    <property type="entry name" value="Tim29"/>
    <property type="match status" value="1"/>
</dbReference>
<dbReference type="OrthoDB" id="5970620at2759"/>
<dbReference type="Proteomes" id="UP000594262">
    <property type="component" value="Unplaced"/>
</dbReference>
<dbReference type="PANTHER" id="PTHR21435:SF1">
    <property type="entry name" value="MITOCHONDRIAL IMPORT INNER MEMBRANE TRANSLOCASE SUBUNIT TIM29"/>
    <property type="match status" value="1"/>
</dbReference>
<dbReference type="EnsemblMetazoa" id="CLYHEMT021542.1">
    <property type="protein sequence ID" value="CLYHEMP021542.1"/>
    <property type="gene ID" value="CLYHEMG021542"/>
</dbReference>
<evidence type="ECO:0000313" key="1">
    <source>
        <dbReference type="EnsemblMetazoa" id="CLYHEMP021542.1"/>
    </source>
</evidence>
<dbReference type="RefSeq" id="XP_066929015.1">
    <property type="nucleotide sequence ID" value="XM_067072914.1"/>
</dbReference>
<sequence length="185" mass="22049">MWRQARSVNQKLFPQFESLKQGRLSKVFDMYRDYTQALKDTVGVIKEKPIKCTVYGTLLTLSVYCNHRNPDMGSYRQSLLDASNEHTLLSDSIRNKKSADEVKKLMKYVAEDRLQLIHFGVFSVILLNDHSKYHDAYDKHCSTIQSRWIYIDEWKERIKDVGFLDKWYFLERNMIDFDVNEDEFN</sequence>
<evidence type="ECO:0000313" key="2">
    <source>
        <dbReference type="Proteomes" id="UP000594262"/>
    </source>
</evidence>
<protein>
    <submittedName>
        <fullName evidence="1">Uncharacterized protein</fullName>
    </submittedName>
</protein>
<name>A0A7M6DQ22_9CNID</name>
<accession>A0A7M6DQ22</accession>
<reference evidence="1" key="1">
    <citation type="submission" date="2021-01" db="UniProtKB">
        <authorList>
            <consortium name="EnsemblMetazoa"/>
        </authorList>
    </citation>
    <scope>IDENTIFICATION</scope>
</reference>